<dbReference type="EMBL" id="SRLO01000007">
    <property type="protein sequence ID" value="TNN88056.1"/>
    <property type="molecule type" value="Genomic_DNA"/>
</dbReference>
<reference evidence="2 3" key="1">
    <citation type="submission" date="2019-03" db="EMBL/GenBank/DDBJ databases">
        <title>First draft genome of Liparis tanakae, snailfish: a comprehensive survey of snailfish specific genes.</title>
        <authorList>
            <person name="Kim W."/>
            <person name="Song I."/>
            <person name="Jeong J.-H."/>
            <person name="Kim D."/>
            <person name="Kim S."/>
            <person name="Ryu S."/>
            <person name="Song J.Y."/>
            <person name="Lee S.K."/>
        </authorList>
    </citation>
    <scope>NUCLEOTIDE SEQUENCE [LARGE SCALE GENOMIC DNA]</scope>
    <source>
        <tissue evidence="2">Muscle</tissue>
    </source>
</reference>
<evidence type="ECO:0000313" key="2">
    <source>
        <dbReference type="EMBL" id="TNN88056.1"/>
    </source>
</evidence>
<name>A0A4Z2JCW0_9TELE</name>
<accession>A0A4Z2JCW0</accession>
<feature type="compositionally biased region" description="Basic and acidic residues" evidence="1">
    <location>
        <begin position="37"/>
        <end position="53"/>
    </location>
</feature>
<comment type="caution">
    <text evidence="2">The sequence shown here is derived from an EMBL/GenBank/DDBJ whole genome shotgun (WGS) entry which is preliminary data.</text>
</comment>
<keyword evidence="3" id="KW-1185">Reference proteome</keyword>
<gene>
    <name evidence="2" type="ORF">EYF80_001637</name>
</gene>
<evidence type="ECO:0000313" key="3">
    <source>
        <dbReference type="Proteomes" id="UP000314294"/>
    </source>
</evidence>
<evidence type="ECO:0000256" key="1">
    <source>
        <dbReference type="SAM" id="MobiDB-lite"/>
    </source>
</evidence>
<protein>
    <submittedName>
        <fullName evidence="2">Uncharacterized protein</fullName>
    </submittedName>
</protein>
<feature type="region of interest" description="Disordered" evidence="1">
    <location>
        <begin position="1"/>
        <end position="59"/>
    </location>
</feature>
<organism evidence="2 3">
    <name type="scientific">Liparis tanakae</name>
    <name type="common">Tanaka's snailfish</name>
    <dbReference type="NCBI Taxonomy" id="230148"/>
    <lineage>
        <taxon>Eukaryota</taxon>
        <taxon>Metazoa</taxon>
        <taxon>Chordata</taxon>
        <taxon>Craniata</taxon>
        <taxon>Vertebrata</taxon>
        <taxon>Euteleostomi</taxon>
        <taxon>Actinopterygii</taxon>
        <taxon>Neopterygii</taxon>
        <taxon>Teleostei</taxon>
        <taxon>Neoteleostei</taxon>
        <taxon>Acanthomorphata</taxon>
        <taxon>Eupercaria</taxon>
        <taxon>Perciformes</taxon>
        <taxon>Cottioidei</taxon>
        <taxon>Cottales</taxon>
        <taxon>Liparidae</taxon>
        <taxon>Liparis</taxon>
    </lineage>
</organism>
<sequence>MMRWRELRRQSRNRNPGHKEQKLSGSPVCVQGNQATQRHETTASMRMDLDPAEGKPASAQTFRIGEVKRSVVTRSLNKNSLLRSPFSFPCSTDGV</sequence>
<dbReference type="Proteomes" id="UP000314294">
    <property type="component" value="Unassembled WGS sequence"/>
</dbReference>
<proteinExistence type="predicted"/>
<dbReference type="AlphaFoldDB" id="A0A4Z2JCW0"/>